<dbReference type="OrthoDB" id="3194844at2"/>
<gene>
    <name evidence="2" type="ORF">HMPREF0058_1242</name>
</gene>
<organism evidence="2 3">
    <name type="scientific">Actinomyces urogenitalis DSM 15434</name>
    <dbReference type="NCBI Taxonomy" id="525246"/>
    <lineage>
        <taxon>Bacteria</taxon>
        <taxon>Bacillati</taxon>
        <taxon>Actinomycetota</taxon>
        <taxon>Actinomycetes</taxon>
        <taxon>Actinomycetales</taxon>
        <taxon>Actinomycetaceae</taxon>
        <taxon>Actinomyces</taxon>
    </lineage>
</organism>
<comment type="caution">
    <text evidence="2">The sequence shown here is derived from an EMBL/GenBank/DDBJ whole genome shotgun (WGS) entry which is preliminary data.</text>
</comment>
<evidence type="ECO:0000313" key="2">
    <source>
        <dbReference type="EMBL" id="EEH65876.1"/>
    </source>
</evidence>
<protein>
    <recommendedName>
        <fullName evidence="4">tRNA nuclease CdiA C-terminal domain-containing protein</fullName>
    </recommendedName>
</protein>
<feature type="compositionally biased region" description="Basic and acidic residues" evidence="1">
    <location>
        <begin position="272"/>
        <end position="281"/>
    </location>
</feature>
<evidence type="ECO:0000313" key="3">
    <source>
        <dbReference type="Proteomes" id="UP000004778"/>
    </source>
</evidence>
<proteinExistence type="predicted"/>
<sequence length="429" mass="48269">MYRRPKRLTQDLVLKGHKEALDELLAELNRQMDVHWQLLDLDNLDATRKDWLRHAVETLTSHQGQAADIAAEFCQDWAQIFTGQGMEILKPGLQAAKVIHDTEQALDALGPAGIKARVAKGISPEAASAQALKAVKAAMEKRVLDADRQTVIRSAAADPSAKGWRRIASPGACKFCKMLAGRGEVYDARSVRFAAHDNCRCQAVPAWGGRPVSVHQYIASKAKITKQERQQLKDYLDALDDGGTPKGAEPEPSRATRTEEPLPPQSRRSSRHKEDEEERWRRQQALSSDMSDLDARDGLDREVLESHELDFIERFEARGERVKWIRRSPEYRPTNDFTWTTNGGQACELKSTTDKYSTISKRIRTAAVNAAKQGVTKDVFIIDLGTRRLPDKLRHQLGRYNVNSGRGRIRALYVMHDDGAAFEEIRLSE</sequence>
<dbReference type="Pfam" id="PF25310">
    <property type="entry name" value="VG15"/>
    <property type="match status" value="1"/>
</dbReference>
<reference evidence="2 3" key="1">
    <citation type="submission" date="2009-01" db="EMBL/GenBank/DDBJ databases">
        <authorList>
            <person name="Qin X."/>
            <person name="Bachman B."/>
            <person name="Battles P."/>
            <person name="Bell A."/>
            <person name="Bess C."/>
            <person name="Bickham C."/>
            <person name="Chaboub L."/>
            <person name="Chen D."/>
            <person name="Coyle M."/>
            <person name="Deiros D.R."/>
            <person name="Dinh H."/>
            <person name="Forbes L."/>
            <person name="Fowler G."/>
            <person name="Francisco L."/>
            <person name="Fu Q."/>
            <person name="Gubbala S."/>
            <person name="Hale W."/>
            <person name="Han Y."/>
            <person name="Hemphill L."/>
            <person name="Highlander S.K."/>
            <person name="Hirani K."/>
            <person name="Hogues M."/>
            <person name="Jackson L."/>
            <person name="Jakkamsetti A."/>
            <person name="Javaid M."/>
            <person name="Jiang H."/>
            <person name="Korchina V."/>
            <person name="Kovar C."/>
            <person name="Lara F."/>
            <person name="Lee S."/>
            <person name="Mata R."/>
            <person name="Mathew T."/>
            <person name="Moen C."/>
            <person name="Morales K."/>
            <person name="Munidasa M."/>
            <person name="Nazareth L."/>
            <person name="Ngo R."/>
            <person name="Nguyen L."/>
            <person name="Okwuonu G."/>
            <person name="Ongeri F."/>
            <person name="Patil S."/>
            <person name="Petrosino J."/>
            <person name="Pham C."/>
            <person name="Pham P."/>
            <person name="Pu L.-L."/>
            <person name="Puazo M."/>
            <person name="Raj R."/>
            <person name="Reid J."/>
            <person name="Rouhana J."/>
            <person name="Saada N."/>
            <person name="Shang Y."/>
            <person name="Simmons D."/>
            <person name="Thornton R."/>
            <person name="Warren J."/>
            <person name="Weissenberger G."/>
            <person name="Zhang J."/>
            <person name="Zhang L."/>
            <person name="Zhou C."/>
            <person name="Zhu D."/>
            <person name="Muzny D."/>
            <person name="Worley K."/>
            <person name="Gibbs R."/>
        </authorList>
    </citation>
    <scope>NUCLEOTIDE SEQUENCE [LARGE SCALE GENOMIC DNA]</scope>
    <source>
        <strain evidence="2 3">DSM 15434</strain>
    </source>
</reference>
<feature type="compositionally biased region" description="Basic and acidic residues" evidence="1">
    <location>
        <begin position="248"/>
        <end position="260"/>
    </location>
</feature>
<name>C0W5U8_9ACTO</name>
<keyword evidence="3" id="KW-1185">Reference proteome</keyword>
<accession>C0W5U8</accession>
<dbReference type="InterPro" id="IPR057369">
    <property type="entry name" value="VG15"/>
</dbReference>
<evidence type="ECO:0008006" key="4">
    <source>
        <dbReference type="Google" id="ProtNLM"/>
    </source>
</evidence>
<dbReference type="RefSeq" id="WP_006548206.1">
    <property type="nucleotide sequence ID" value="NZ_DS999574.1"/>
</dbReference>
<dbReference type="HOGENOM" id="CLU_638790_0_0_11"/>
<evidence type="ECO:0000256" key="1">
    <source>
        <dbReference type="SAM" id="MobiDB-lite"/>
    </source>
</evidence>
<dbReference type="AlphaFoldDB" id="C0W5U8"/>
<feature type="region of interest" description="Disordered" evidence="1">
    <location>
        <begin position="237"/>
        <end position="294"/>
    </location>
</feature>
<dbReference type="Proteomes" id="UP000004778">
    <property type="component" value="Unassembled WGS sequence"/>
</dbReference>
<dbReference type="EMBL" id="ACFH01000096">
    <property type="protein sequence ID" value="EEH65876.1"/>
    <property type="molecule type" value="Genomic_DNA"/>
</dbReference>